<reference evidence="2 3" key="1">
    <citation type="journal article" date="2020" name="ISME J.">
        <title>Uncovering the hidden diversity of litter-decomposition mechanisms in mushroom-forming fungi.</title>
        <authorList>
            <person name="Floudas D."/>
            <person name="Bentzer J."/>
            <person name="Ahren D."/>
            <person name="Johansson T."/>
            <person name="Persson P."/>
            <person name="Tunlid A."/>
        </authorList>
    </citation>
    <scope>NUCLEOTIDE SEQUENCE [LARGE SCALE GENOMIC DNA]</scope>
    <source>
        <strain evidence="2 3">CBS 291.85</strain>
    </source>
</reference>
<dbReference type="InterPro" id="IPR051888">
    <property type="entry name" value="UPF0148_domain"/>
</dbReference>
<evidence type="ECO:0000313" key="2">
    <source>
        <dbReference type="EMBL" id="KAF5370058.1"/>
    </source>
</evidence>
<feature type="region of interest" description="Disordered" evidence="1">
    <location>
        <begin position="58"/>
        <end position="116"/>
    </location>
</feature>
<sequence length="289" mass="30714">MTSIVDVSSKLGEYMLKGWVLTDTPCTTKGCNVPLMRSPNGTTPVTFFCANCDGSPDRSQPSDSSSVASSSSHTNSVSRSSTPPTEVSSTLSSPTFALPPETTESRRRREQSDQASAEIGNRLLKGWAMLAEECPNSQCYGVPLVRPPKSGGEKVLRKECVICSGIYISEVDSFGIERLVPFPADVPTPTTRTQHVPPSRANTVSSASLMDTRTILATNSTATALESAARSLELTLLSMSERLTTLVSNPALADPAVLSTISDTIGRTTQALSQVKQLQRGILDGTVLS</sequence>
<feature type="compositionally biased region" description="Polar residues" evidence="1">
    <location>
        <begin position="83"/>
        <end position="95"/>
    </location>
</feature>
<name>A0A8H5LUK1_9AGAR</name>
<dbReference type="Pfam" id="PF06677">
    <property type="entry name" value="Auto_anti-p27"/>
    <property type="match status" value="2"/>
</dbReference>
<feature type="compositionally biased region" description="Low complexity" evidence="1">
    <location>
        <begin position="58"/>
        <end position="82"/>
    </location>
</feature>
<dbReference type="InterPro" id="IPR009563">
    <property type="entry name" value="SSSCA1"/>
</dbReference>
<dbReference type="AlphaFoldDB" id="A0A8H5LUK1"/>
<comment type="caution">
    <text evidence="2">The sequence shown here is derived from an EMBL/GenBank/DDBJ whole genome shotgun (WGS) entry which is preliminary data.</text>
</comment>
<proteinExistence type="predicted"/>
<evidence type="ECO:0000313" key="3">
    <source>
        <dbReference type="Proteomes" id="UP000559256"/>
    </source>
</evidence>
<dbReference type="EMBL" id="JAACJM010000012">
    <property type="protein sequence ID" value="KAF5370058.1"/>
    <property type="molecule type" value="Genomic_DNA"/>
</dbReference>
<keyword evidence="3" id="KW-1185">Reference proteome</keyword>
<organism evidence="2 3">
    <name type="scientific">Tetrapyrgos nigripes</name>
    <dbReference type="NCBI Taxonomy" id="182062"/>
    <lineage>
        <taxon>Eukaryota</taxon>
        <taxon>Fungi</taxon>
        <taxon>Dikarya</taxon>
        <taxon>Basidiomycota</taxon>
        <taxon>Agaricomycotina</taxon>
        <taxon>Agaricomycetes</taxon>
        <taxon>Agaricomycetidae</taxon>
        <taxon>Agaricales</taxon>
        <taxon>Marasmiineae</taxon>
        <taxon>Marasmiaceae</taxon>
        <taxon>Tetrapyrgos</taxon>
    </lineage>
</organism>
<evidence type="ECO:0000256" key="1">
    <source>
        <dbReference type="SAM" id="MobiDB-lite"/>
    </source>
</evidence>
<gene>
    <name evidence="2" type="ORF">D9758_001129</name>
</gene>
<dbReference type="PANTHER" id="PTHR16537">
    <property type="entry name" value="SJOEGREN SYNDROME/SCLERODERMA AUTOANTIGEN 1"/>
    <property type="match status" value="1"/>
</dbReference>
<dbReference type="OrthoDB" id="28939at2759"/>
<dbReference type="Proteomes" id="UP000559256">
    <property type="component" value="Unassembled WGS sequence"/>
</dbReference>
<feature type="compositionally biased region" description="Basic and acidic residues" evidence="1">
    <location>
        <begin position="103"/>
        <end position="112"/>
    </location>
</feature>
<protein>
    <submittedName>
        <fullName evidence="2">Uncharacterized protein</fullName>
    </submittedName>
</protein>
<dbReference type="PANTHER" id="PTHR16537:SF1">
    <property type="entry name" value="PROTEIN ZNRD2"/>
    <property type="match status" value="1"/>
</dbReference>
<accession>A0A8H5LUK1</accession>